<feature type="domain" description="Beta-lactamase-related" evidence="3">
    <location>
        <begin position="668"/>
        <end position="994"/>
    </location>
</feature>
<proteinExistence type="predicted"/>
<evidence type="ECO:0000256" key="1">
    <source>
        <dbReference type="ARBA" id="ARBA00022801"/>
    </source>
</evidence>
<dbReference type="RefSeq" id="WP_042544114.1">
    <property type="nucleotide sequence ID" value="NZ_JXSQ01000010.1"/>
</dbReference>
<dbReference type="InterPro" id="IPR011042">
    <property type="entry name" value="6-blade_b-propeller_TolB-like"/>
</dbReference>
<feature type="domain" description="Peptidase S9 prolyl oligopeptidase catalytic" evidence="4">
    <location>
        <begin position="448"/>
        <end position="648"/>
    </location>
</feature>
<evidence type="ECO:0000313" key="5">
    <source>
        <dbReference type="EMBL" id="KIP52509.1"/>
    </source>
</evidence>
<comment type="caution">
    <text evidence="5">The sequence shown here is derived from an EMBL/GenBank/DDBJ whole genome shotgun (WGS) entry which is preliminary data.</text>
</comment>
<dbReference type="Pfam" id="PF00144">
    <property type="entry name" value="Beta-lactamase"/>
    <property type="match status" value="1"/>
</dbReference>
<dbReference type="Gene3D" id="3.40.50.1820">
    <property type="entry name" value="alpha/beta hydrolase"/>
    <property type="match status" value="1"/>
</dbReference>
<dbReference type="GO" id="GO:0006508">
    <property type="term" value="P:proteolysis"/>
    <property type="evidence" value="ECO:0007669"/>
    <property type="project" value="InterPro"/>
</dbReference>
<dbReference type="Pfam" id="PF00326">
    <property type="entry name" value="Peptidase_S9"/>
    <property type="match status" value="1"/>
</dbReference>
<sequence length="1115" mass="119010">MTQRRILTDEFIAQALPEQPSISPDGSQIVYVLRTVNRAADRDERSLWVVSAAGGQARRLTYGTADTAPAWSPDGNHIAFLRVQEGPAQLWVLPLAGGEPEQVSSQPLGAGAPVWSTDSLRIAFTGPIDSAALPGDGTAESTRRRTAPLVTDRLGYKLDGRGFFGTVRSHVHVVTLADRSVLQLTRGDWFAGAPVWSPDGERIAFSAGMEEDTDLTLASAVYVVPTHSAKGTPQLVSALDAQLTAVGWTPDGTGLLAVGRADTEIGNASVFLLPLDGSGHTNLTAALDRNVMPGGPGYPGALPQLTGAATELVFCARDNGYTHLYASDLAGTTVRPILTGDANVSGMAVAGSRAAAIVAHDTRFDEVVLVDLTSGEMTVLTAYSPEEPGVVAPESRSFTISDGTVVHGWLRRDPSLSGPLPLLLDVHGGPHNAWNGAAEPFHAYHHELVSRGWAVLILNPRGSDGYGEDFMRAVLGVWGSSDANDFLEPLDTLVAEGIADPDRLALAGYSYGGYMTCYLTSRDQRFAAAVTGGVVADLTSLAGTSDVGNFLSRLEHQAMPWEDPEATMRQSPYTRVGDVSTPTLIVHGGDDQRCPVGQAEQWFTALREQRVPTELVVYPGGAHGFLRSGKPSHRADWNRRIVDWVVRYAPPAGSPAHGAALDAAHWQQRLSELAELHGIPGATLGILRLGDEPALACHGVLNADTGVETTTDSLFQIGSITKPWTATVAMQLIDEGALTLDTRVVDVLPGFTLADADAAQAITVRHLLTHTSGIDGDVFTDTGRGDDCIEKYVASLAEVATTHPVGATFSYCNSGYVILGRVIEQLTGLSWDEALRQRIYAPLGLQRTGTLPEEALRHRAAFGHLGRDEHGPLVAKQWSPPRSLGPSGIINSTAGEVLEFARMHLLGGVAGNGTRILSEQSTTRMTEFQVGLPDPSAFGDSWGLGWIRFDWGGTRLFGHDGGTIGQSAILRVLPDSGLAVILMTNGGNTKDLYQQLFTEIFDELAGVTVPAPFAPPTVPYTADVARYVGSYRRTDVLMEVFEEDGSLRLRNTVSGAAASFMANAVTEFELVPVREDVFAIRPEGAQSWASVRFYSLPSGERYITFGSRATPQATR</sequence>
<dbReference type="InterPro" id="IPR012338">
    <property type="entry name" value="Beta-lactam/transpept-like"/>
</dbReference>
<dbReference type="GO" id="GO:0004252">
    <property type="term" value="F:serine-type endopeptidase activity"/>
    <property type="evidence" value="ECO:0007669"/>
    <property type="project" value="TreeGrafter"/>
</dbReference>
<dbReference type="SUPFAM" id="SSF53474">
    <property type="entry name" value="alpha/beta-Hydrolases"/>
    <property type="match status" value="1"/>
</dbReference>
<keyword evidence="2" id="KW-0645">Protease</keyword>
<evidence type="ECO:0000256" key="2">
    <source>
        <dbReference type="ARBA" id="ARBA00022825"/>
    </source>
</evidence>
<dbReference type="Gene3D" id="2.120.10.30">
    <property type="entry name" value="TolB, C-terminal domain"/>
    <property type="match status" value="2"/>
</dbReference>
<keyword evidence="6" id="KW-1185">Reference proteome</keyword>
<dbReference type="InterPro" id="IPR001375">
    <property type="entry name" value="Peptidase_S9_cat"/>
</dbReference>
<dbReference type="Gene3D" id="3.40.710.10">
    <property type="entry name" value="DD-peptidase/beta-lactamase superfamily"/>
    <property type="match status" value="1"/>
</dbReference>
<organism evidence="5 6">
    <name type="scientific">Leucobacter komagatae</name>
    <dbReference type="NCBI Taxonomy" id="55969"/>
    <lineage>
        <taxon>Bacteria</taxon>
        <taxon>Bacillati</taxon>
        <taxon>Actinomycetota</taxon>
        <taxon>Actinomycetes</taxon>
        <taxon>Micrococcales</taxon>
        <taxon>Microbacteriaceae</taxon>
        <taxon>Leucobacter</taxon>
    </lineage>
</organism>
<evidence type="ECO:0000313" key="6">
    <source>
        <dbReference type="Proteomes" id="UP000032120"/>
    </source>
</evidence>
<gene>
    <name evidence="5" type="ORF">SD72_08980</name>
</gene>
<keyword evidence="2" id="KW-0720">Serine protease</keyword>
<dbReference type="SUPFAM" id="SSF56601">
    <property type="entry name" value="beta-lactamase/transpeptidase-like"/>
    <property type="match status" value="1"/>
</dbReference>
<dbReference type="InterPro" id="IPR001466">
    <property type="entry name" value="Beta-lactam-related"/>
</dbReference>
<protein>
    <submittedName>
        <fullName evidence="5">Beta-lactamase</fullName>
    </submittedName>
</protein>
<accession>A0A0D0ILS2</accession>
<name>A0A0D0ILS2_9MICO</name>
<evidence type="ECO:0000259" key="4">
    <source>
        <dbReference type="Pfam" id="PF00326"/>
    </source>
</evidence>
<dbReference type="InterPro" id="IPR011659">
    <property type="entry name" value="WD40"/>
</dbReference>
<keyword evidence="1" id="KW-0378">Hydrolase</keyword>
<dbReference type="AlphaFoldDB" id="A0A0D0ILS2"/>
<dbReference type="EMBL" id="JXSQ01000010">
    <property type="protein sequence ID" value="KIP52509.1"/>
    <property type="molecule type" value="Genomic_DNA"/>
</dbReference>
<dbReference type="PANTHER" id="PTHR42776">
    <property type="entry name" value="SERINE PEPTIDASE S9 FAMILY MEMBER"/>
    <property type="match status" value="1"/>
</dbReference>
<dbReference type="PANTHER" id="PTHR42776:SF27">
    <property type="entry name" value="DIPEPTIDYL PEPTIDASE FAMILY MEMBER 6"/>
    <property type="match status" value="1"/>
</dbReference>
<dbReference type="SUPFAM" id="SSF82171">
    <property type="entry name" value="DPP6 N-terminal domain-like"/>
    <property type="match status" value="1"/>
</dbReference>
<dbReference type="Proteomes" id="UP000032120">
    <property type="component" value="Unassembled WGS sequence"/>
</dbReference>
<dbReference type="Pfam" id="PF07676">
    <property type="entry name" value="PD40"/>
    <property type="match status" value="3"/>
</dbReference>
<dbReference type="OrthoDB" id="9773047at2"/>
<evidence type="ECO:0000259" key="3">
    <source>
        <dbReference type="Pfam" id="PF00144"/>
    </source>
</evidence>
<dbReference type="InterPro" id="IPR029058">
    <property type="entry name" value="AB_hydrolase_fold"/>
</dbReference>
<reference evidence="5 6" key="1">
    <citation type="submission" date="2015-01" db="EMBL/GenBank/DDBJ databases">
        <title>Draft genome sequence of Leucobacter komagatae strain VKM ST2845.</title>
        <authorList>
            <person name="Karlyshev A.V."/>
            <person name="Kudryashova E.B."/>
        </authorList>
    </citation>
    <scope>NUCLEOTIDE SEQUENCE [LARGE SCALE GENOMIC DNA]</scope>
    <source>
        <strain evidence="5 6">VKM ST2845</strain>
    </source>
</reference>